<name>A0A430AG88_9ENTE</name>
<organism evidence="1 2">
    <name type="scientific">Vagococcus entomophilus</name>
    <dbReference type="NCBI Taxonomy" id="1160095"/>
    <lineage>
        <taxon>Bacteria</taxon>
        <taxon>Bacillati</taxon>
        <taxon>Bacillota</taxon>
        <taxon>Bacilli</taxon>
        <taxon>Lactobacillales</taxon>
        <taxon>Enterococcaceae</taxon>
        <taxon>Vagococcus</taxon>
    </lineage>
</organism>
<evidence type="ECO:0000313" key="1">
    <source>
        <dbReference type="EMBL" id="RSU06925.1"/>
    </source>
</evidence>
<dbReference type="Proteomes" id="UP000288669">
    <property type="component" value="Unassembled WGS sequence"/>
</dbReference>
<dbReference type="EMBL" id="NGJZ01000002">
    <property type="protein sequence ID" value="RSU06925.1"/>
    <property type="molecule type" value="Genomic_DNA"/>
</dbReference>
<dbReference type="GO" id="GO:0032259">
    <property type="term" value="P:methylation"/>
    <property type="evidence" value="ECO:0007669"/>
    <property type="project" value="UniProtKB-KW"/>
</dbReference>
<dbReference type="Gene3D" id="3.40.50.150">
    <property type="entry name" value="Vaccinia Virus protein VP39"/>
    <property type="match status" value="1"/>
</dbReference>
<dbReference type="InterPro" id="IPR010719">
    <property type="entry name" value="MnmM_MeTrfase"/>
</dbReference>
<dbReference type="GO" id="GO:0008168">
    <property type="term" value="F:methyltransferase activity"/>
    <property type="evidence" value="ECO:0007669"/>
    <property type="project" value="UniProtKB-KW"/>
</dbReference>
<dbReference type="PANTHER" id="PTHR35276:SF1">
    <property type="entry name" value="TRNA (MNM(5)S(2)U34)-METHYLTRANSFERASE, CHLOROPLASTIC"/>
    <property type="match status" value="1"/>
</dbReference>
<proteinExistence type="predicted"/>
<dbReference type="Pfam" id="PF06962">
    <property type="entry name" value="rRNA_methylase"/>
    <property type="match status" value="1"/>
</dbReference>
<sequence length="195" mass="21921">MLATALHYSHQLLKEIIQPNDHLIDATVGNGHDTLFLARLVKGSGHIYGFDVQEKAIHHTQEKLLAENLDKRVTLFQQGHETLATALPSDIQIKGAIFNLGYLPKSDKTIITQAETTLTAVQAILERLLPTGRIILVVYYGHPGGEQEKQAVLNFVRELPQAHYNVLNYQFINQKNSPPFLLVIEKKATKKRVLE</sequence>
<dbReference type="AlphaFoldDB" id="A0A430AG88"/>
<dbReference type="SUPFAM" id="SSF53335">
    <property type="entry name" value="S-adenosyl-L-methionine-dependent methyltransferases"/>
    <property type="match status" value="1"/>
</dbReference>
<dbReference type="RefSeq" id="WP_126824035.1">
    <property type="nucleotide sequence ID" value="NZ_JBHLWU010000002.1"/>
</dbReference>
<dbReference type="PANTHER" id="PTHR35276">
    <property type="entry name" value="S-ADENOSYL-L-METHIONINE-DEPENDENT METHYLTRANSFERASES SUPERFAMILY PROTEIN"/>
    <property type="match status" value="1"/>
</dbReference>
<reference evidence="1 2" key="1">
    <citation type="submission" date="2017-05" db="EMBL/GenBank/DDBJ databases">
        <title>Vagococcus spp. assemblies.</title>
        <authorList>
            <person name="Gulvik C.A."/>
        </authorList>
    </citation>
    <scope>NUCLEOTIDE SEQUENCE [LARGE SCALE GENOMIC DNA]</scope>
    <source>
        <strain evidence="1 2">DSM 24756</strain>
    </source>
</reference>
<keyword evidence="1" id="KW-0808">Transferase</keyword>
<gene>
    <name evidence="1" type="ORF">CBF30_06600</name>
</gene>
<protein>
    <submittedName>
        <fullName evidence="1">16S rRNA (Cytosine(1402)-N(4))-methyltransferase</fullName>
    </submittedName>
</protein>
<accession>A0A430AG88</accession>
<dbReference type="OrthoDB" id="9792989at2"/>
<keyword evidence="1" id="KW-0489">Methyltransferase</keyword>
<keyword evidence="2" id="KW-1185">Reference proteome</keyword>
<comment type="caution">
    <text evidence="1">The sequence shown here is derived from an EMBL/GenBank/DDBJ whole genome shotgun (WGS) entry which is preliminary data.</text>
</comment>
<dbReference type="InterPro" id="IPR029063">
    <property type="entry name" value="SAM-dependent_MTases_sf"/>
</dbReference>
<evidence type="ECO:0000313" key="2">
    <source>
        <dbReference type="Proteomes" id="UP000288669"/>
    </source>
</evidence>